<feature type="domain" description="F5/8 type C" evidence="7">
    <location>
        <begin position="364"/>
        <end position="471"/>
    </location>
</feature>
<evidence type="ECO:0000313" key="9">
    <source>
        <dbReference type="EMBL" id="WPU96117.1"/>
    </source>
</evidence>
<dbReference type="SUPFAM" id="SSF49785">
    <property type="entry name" value="Galactose-binding domain-like"/>
    <property type="match status" value="1"/>
</dbReference>
<dbReference type="InterPro" id="IPR000933">
    <property type="entry name" value="Glyco_hydro_29"/>
</dbReference>
<comment type="similarity">
    <text evidence="1">Belongs to the glycosyl hydrolase 29 family.</text>
</comment>
<dbReference type="InterPro" id="IPR057739">
    <property type="entry name" value="Glyco_hydro_29_N"/>
</dbReference>
<reference evidence="9 10" key="1">
    <citation type="submission" date="2023-11" db="EMBL/GenBank/DDBJ databases">
        <title>Analysis of the Genomes of Mucilaginibacter gossypii cycad 4 and M. sabulilitoris SNA2: microbes with the potential for plant growth promotion.</title>
        <authorList>
            <person name="Hirsch A.M."/>
            <person name="Humm E."/>
            <person name="Rubbi M."/>
            <person name="Del Vecchio G."/>
            <person name="Ha S.M."/>
            <person name="Pellegrini M."/>
            <person name="Gunsalus R.P."/>
        </authorList>
    </citation>
    <scope>NUCLEOTIDE SEQUENCE [LARGE SCALE GENOMIC DNA]</scope>
    <source>
        <strain evidence="9 10">SNA2</strain>
    </source>
</reference>
<dbReference type="Gene3D" id="3.20.20.80">
    <property type="entry name" value="Glycosidases"/>
    <property type="match status" value="1"/>
</dbReference>
<keyword evidence="10" id="KW-1185">Reference proteome</keyword>
<dbReference type="Pfam" id="PF01120">
    <property type="entry name" value="Alpha_L_fucos"/>
    <property type="match status" value="1"/>
</dbReference>
<dbReference type="Proteomes" id="UP001324380">
    <property type="component" value="Chromosome"/>
</dbReference>
<dbReference type="SMART" id="SM00812">
    <property type="entry name" value="Alpha_L_fucos"/>
    <property type="match status" value="1"/>
</dbReference>
<evidence type="ECO:0000256" key="3">
    <source>
        <dbReference type="ARBA" id="ARBA00022729"/>
    </source>
</evidence>
<evidence type="ECO:0000256" key="1">
    <source>
        <dbReference type="ARBA" id="ARBA00007951"/>
    </source>
</evidence>
<accession>A0ABZ0TT80</accession>
<dbReference type="PANTHER" id="PTHR10030:SF37">
    <property type="entry name" value="ALPHA-L-FUCOSIDASE-RELATED"/>
    <property type="match status" value="1"/>
</dbReference>
<keyword evidence="3 6" id="KW-0732">Signal</keyword>
<gene>
    <name evidence="9" type="ORF">SNE25_11350</name>
</gene>
<dbReference type="InterPro" id="IPR000421">
    <property type="entry name" value="FA58C"/>
</dbReference>
<dbReference type="EMBL" id="CP139558">
    <property type="protein sequence ID" value="WPU96117.1"/>
    <property type="molecule type" value="Genomic_DNA"/>
</dbReference>
<dbReference type="Gene3D" id="2.60.120.260">
    <property type="entry name" value="Galactose-binding domain-like"/>
    <property type="match status" value="1"/>
</dbReference>
<dbReference type="RefSeq" id="WP_321565220.1">
    <property type="nucleotide sequence ID" value="NZ_CP139558.1"/>
</dbReference>
<dbReference type="InterPro" id="IPR008979">
    <property type="entry name" value="Galactose-bd-like_sf"/>
</dbReference>
<evidence type="ECO:0000256" key="4">
    <source>
        <dbReference type="ARBA" id="ARBA00022801"/>
    </source>
</evidence>
<dbReference type="PANTHER" id="PTHR10030">
    <property type="entry name" value="ALPHA-L-FUCOSIDASE"/>
    <property type="match status" value="1"/>
</dbReference>
<evidence type="ECO:0000256" key="2">
    <source>
        <dbReference type="ARBA" id="ARBA00012662"/>
    </source>
</evidence>
<name>A0ABZ0TT80_9SPHI</name>
<feature type="signal peptide" evidence="6">
    <location>
        <begin position="1"/>
        <end position="30"/>
    </location>
</feature>
<feature type="domain" description="Glycoside hydrolase family 29 N-terminal" evidence="8">
    <location>
        <begin position="76"/>
        <end position="339"/>
    </location>
</feature>
<evidence type="ECO:0000256" key="5">
    <source>
        <dbReference type="ARBA" id="ARBA00023295"/>
    </source>
</evidence>
<dbReference type="InterPro" id="IPR017853">
    <property type="entry name" value="GH"/>
</dbReference>
<dbReference type="Pfam" id="PF00754">
    <property type="entry name" value="F5_F8_type_C"/>
    <property type="match status" value="1"/>
</dbReference>
<keyword evidence="5" id="KW-0326">Glycosidase</keyword>
<organism evidence="9 10">
    <name type="scientific">Mucilaginibacter sabulilitoris</name>
    <dbReference type="NCBI Taxonomy" id="1173583"/>
    <lineage>
        <taxon>Bacteria</taxon>
        <taxon>Pseudomonadati</taxon>
        <taxon>Bacteroidota</taxon>
        <taxon>Sphingobacteriia</taxon>
        <taxon>Sphingobacteriales</taxon>
        <taxon>Sphingobacteriaceae</taxon>
        <taxon>Mucilaginibacter</taxon>
    </lineage>
</organism>
<evidence type="ECO:0000256" key="6">
    <source>
        <dbReference type="SAM" id="SignalP"/>
    </source>
</evidence>
<keyword evidence="4" id="KW-0378">Hydrolase</keyword>
<feature type="chain" id="PRO_5045388051" description="alpha-L-fucosidase" evidence="6">
    <location>
        <begin position="31"/>
        <end position="487"/>
    </location>
</feature>
<evidence type="ECO:0000259" key="8">
    <source>
        <dbReference type="Pfam" id="PF01120"/>
    </source>
</evidence>
<evidence type="ECO:0000313" key="10">
    <source>
        <dbReference type="Proteomes" id="UP001324380"/>
    </source>
</evidence>
<protein>
    <recommendedName>
        <fullName evidence="2">alpha-L-fucosidase</fullName>
        <ecNumber evidence="2">3.2.1.51</ecNumber>
    </recommendedName>
</protein>
<dbReference type="SUPFAM" id="SSF51445">
    <property type="entry name" value="(Trans)glycosidases"/>
    <property type="match status" value="1"/>
</dbReference>
<evidence type="ECO:0000259" key="7">
    <source>
        <dbReference type="Pfam" id="PF00754"/>
    </source>
</evidence>
<proteinExistence type="inferred from homology"/>
<sequence>MKFKQVITEIKKRFGLIAIACILIPAAVNAQTAPAPVGPVPNARQIEWYHREIIAFFHFGMNTFANVNEGDGTASPQLFNPTALNCNQWTSVLKGAGITTAIFVAKHADGFCNWPTAHTNYSVKNSPWKGGKGDVVREFTDACKAAGIKAAIYLGPHDRHDSRYGTPDYSDYYANQLSELLRNYGPIWEIWWDGAGADQITSTFYDRWADTVRKLQPNCVVFGTKNSYRYADCRWMGNESGLSGDPCWSTINPVSIREEAAHITQLNHGEIDGSAYVPAEVDVSIRPSWFYHEEEDAHVKSVAALWDLYFNSVGRNSVLLLNFPPDKRGLISAIDSVRADSLHRLINSTFKNNLAAGAVIKSLHQRGGNYKPGNMVDNSESTYYATSDNAATDTITFSLSKKKTFDVLMLQEVIELGHRTTGWSVDYSSDGKNWTPIPEATGKQSIGYKWLIKFKPVTASKVRLRITSGKACLAIHTFGIYKQPSLL</sequence>
<dbReference type="EC" id="3.2.1.51" evidence="2"/>